<keyword evidence="3 7" id="KW-0032">Aminotransferase</keyword>
<dbReference type="Pfam" id="PF00202">
    <property type="entry name" value="Aminotran_3"/>
    <property type="match status" value="1"/>
</dbReference>
<evidence type="ECO:0000256" key="3">
    <source>
        <dbReference type="ARBA" id="ARBA00022576"/>
    </source>
</evidence>
<evidence type="ECO:0000313" key="7">
    <source>
        <dbReference type="EMBL" id="QQG36781.1"/>
    </source>
</evidence>
<evidence type="ECO:0000256" key="1">
    <source>
        <dbReference type="ARBA" id="ARBA00001933"/>
    </source>
</evidence>
<evidence type="ECO:0000256" key="5">
    <source>
        <dbReference type="ARBA" id="ARBA00022898"/>
    </source>
</evidence>
<organism evidence="7 8">
    <name type="scientific">Micavibrio aeruginosavorus</name>
    <dbReference type="NCBI Taxonomy" id="349221"/>
    <lineage>
        <taxon>Bacteria</taxon>
        <taxon>Pseudomonadati</taxon>
        <taxon>Bdellovibrionota</taxon>
        <taxon>Bdellovibrionia</taxon>
        <taxon>Bdellovibrionales</taxon>
        <taxon>Pseudobdellovibrionaceae</taxon>
        <taxon>Micavibrio</taxon>
    </lineage>
</organism>
<dbReference type="PROSITE" id="PS00600">
    <property type="entry name" value="AA_TRANSFER_CLASS_3"/>
    <property type="match status" value="1"/>
</dbReference>
<dbReference type="EMBL" id="CP066681">
    <property type="protein sequence ID" value="QQG36781.1"/>
    <property type="molecule type" value="Genomic_DNA"/>
</dbReference>
<dbReference type="InterPro" id="IPR049704">
    <property type="entry name" value="Aminotrans_3_PPA_site"/>
</dbReference>
<evidence type="ECO:0000256" key="6">
    <source>
        <dbReference type="RuleBase" id="RU003560"/>
    </source>
</evidence>
<dbReference type="InterPro" id="IPR015421">
    <property type="entry name" value="PyrdxlP-dep_Trfase_major"/>
</dbReference>
<proteinExistence type="inferred from homology"/>
<dbReference type="InterPro" id="IPR005814">
    <property type="entry name" value="Aminotrans_3"/>
</dbReference>
<reference evidence="7 8" key="1">
    <citation type="submission" date="2020-07" db="EMBL/GenBank/DDBJ databases">
        <title>Huge and variable diversity of episymbiotic CPR bacteria and DPANN archaea in groundwater ecosystems.</title>
        <authorList>
            <person name="He C.Y."/>
            <person name="Keren R."/>
            <person name="Whittaker M."/>
            <person name="Farag I.F."/>
            <person name="Doudna J."/>
            <person name="Cate J.H.D."/>
            <person name="Banfield J.F."/>
        </authorList>
    </citation>
    <scope>NUCLEOTIDE SEQUENCE [LARGE SCALE GENOMIC DNA]</scope>
    <source>
        <strain evidence="7">NC_groundwater_70_Ag_B-0.1um_54_66</strain>
    </source>
</reference>
<dbReference type="GO" id="GO:0004015">
    <property type="term" value="F:adenosylmethionine-8-amino-7-oxononanoate transaminase activity"/>
    <property type="evidence" value="ECO:0007669"/>
    <property type="project" value="TreeGrafter"/>
</dbReference>
<dbReference type="PANTHER" id="PTHR42684">
    <property type="entry name" value="ADENOSYLMETHIONINE-8-AMINO-7-OXONONANOATE AMINOTRANSFERASE"/>
    <property type="match status" value="1"/>
</dbReference>
<dbReference type="Proteomes" id="UP000595362">
    <property type="component" value="Chromosome"/>
</dbReference>
<dbReference type="Gene3D" id="3.40.640.10">
    <property type="entry name" value="Type I PLP-dependent aspartate aminotransferase-like (Major domain)"/>
    <property type="match status" value="1"/>
</dbReference>
<evidence type="ECO:0000256" key="2">
    <source>
        <dbReference type="ARBA" id="ARBA00008954"/>
    </source>
</evidence>
<protein>
    <submittedName>
        <fullName evidence="7">Aspartate aminotransferase family protein</fullName>
    </submittedName>
</protein>
<name>A0A7T5UHB1_9BACT</name>
<evidence type="ECO:0000313" key="8">
    <source>
        <dbReference type="Proteomes" id="UP000595362"/>
    </source>
</evidence>
<dbReference type="SUPFAM" id="SSF53383">
    <property type="entry name" value="PLP-dependent transferases"/>
    <property type="match status" value="1"/>
</dbReference>
<comment type="cofactor">
    <cofactor evidence="1">
        <name>pyridoxal 5'-phosphate</name>
        <dbReference type="ChEBI" id="CHEBI:597326"/>
    </cofactor>
</comment>
<accession>A0A7T5UHB1</accession>
<evidence type="ECO:0000256" key="4">
    <source>
        <dbReference type="ARBA" id="ARBA00022679"/>
    </source>
</evidence>
<comment type="similarity">
    <text evidence="2 6">Belongs to the class-III pyridoxal-phosphate-dependent aminotransferase family.</text>
</comment>
<dbReference type="CDD" id="cd00610">
    <property type="entry name" value="OAT_like"/>
    <property type="match status" value="1"/>
</dbReference>
<dbReference type="InterPro" id="IPR015424">
    <property type="entry name" value="PyrdxlP-dep_Trfase"/>
</dbReference>
<keyword evidence="4 7" id="KW-0808">Transferase</keyword>
<sequence>MTYDFTTAANSVEEYWMPFTPQRLFKKAPRMVIRARGMHYYDQDNKPILDAAAGMWCVNAGHDQPKVKEAIKSQLELLDFAPSFQFGHPTVFKAASRLIAGMPKPFTHVFFSNSGSEAVDTALKIALAYQRLKGEGTRRTLIGRERAYHGVNFGGISVGGLPYNRAVFGQLLPNIDHLPHTHDLSRNAFAKGQPDHGIEFADALERLVYLHDASNIAAVIVEPVSGSTGVLPPPKGYLKRIREICDKYGILMIMDEVITGFGRFGSMSSADYFGVTPDIITMAKGLTNGTVPMGATFVRKEIYEAFMHGPEQFIELMHGYTYSGHPLAAAAVIGTLDAINDDKIWDNARKMEKPFEDAMHSLKGAPRIVDIRNCGILAGIQIEDHPDKGDPGRYCREVAYELFRRGIMVRYTGPNICVSPPLIFDQSHLDEIVTKIRDVMKAI</sequence>
<dbReference type="PIRSF" id="PIRSF000521">
    <property type="entry name" value="Transaminase_4ab_Lys_Orn"/>
    <property type="match status" value="1"/>
</dbReference>
<dbReference type="PANTHER" id="PTHR42684:SF1">
    <property type="entry name" value="BETA-ALANINE--PYRUVATE AMINOTRANSFERASE"/>
    <property type="match status" value="1"/>
</dbReference>
<dbReference type="Gene3D" id="3.90.1150.10">
    <property type="entry name" value="Aspartate Aminotransferase, domain 1"/>
    <property type="match status" value="1"/>
</dbReference>
<dbReference type="AlphaFoldDB" id="A0A7T5UHB1"/>
<keyword evidence="5 6" id="KW-0663">Pyridoxal phosphate</keyword>
<dbReference type="GO" id="GO:0030170">
    <property type="term" value="F:pyridoxal phosphate binding"/>
    <property type="evidence" value="ECO:0007669"/>
    <property type="project" value="InterPro"/>
</dbReference>
<dbReference type="InterPro" id="IPR015422">
    <property type="entry name" value="PyrdxlP-dep_Trfase_small"/>
</dbReference>
<dbReference type="GO" id="GO:0009102">
    <property type="term" value="P:biotin biosynthetic process"/>
    <property type="evidence" value="ECO:0007669"/>
    <property type="project" value="TreeGrafter"/>
</dbReference>
<dbReference type="FunFam" id="3.40.640.10:FF:000014">
    <property type="entry name" value="Adenosylmethionine-8-amino-7-oxononanoate aminotransferase, probable"/>
    <property type="match status" value="1"/>
</dbReference>
<gene>
    <name evidence="7" type="ORF">HYS17_03125</name>
</gene>